<dbReference type="InterPro" id="IPR000582">
    <property type="entry name" value="Acyl-CoA-binding_protein"/>
</dbReference>
<sequence length="243" mass="27228">LFFRFKSWEADFNQSVEKVKQLKREPDIPTKLKLYGLYKQATIGDVEGKRPFLLSPAQAKFDAWKEYKGKSKDEAQQMYVEFVNSFLMMETKAEAATAPEGLEPVPGLDVTLENKLCWIKLNRPNKYNALTWEMYNGITNALNYANGADTTVTAITGTGDYFCSGNDLSNFTKVKSPEDLPRMASDAGKLLRDYVDAYINHKKALVALVNGPAIGIAVTVLPLFDLVVASDKMQPPNQRVEEQ</sequence>
<dbReference type="InterPro" id="IPR014352">
    <property type="entry name" value="FERM/acyl-CoA-bd_prot_sf"/>
</dbReference>
<evidence type="ECO:0000256" key="1">
    <source>
        <dbReference type="ARBA" id="ARBA00004275"/>
    </source>
</evidence>
<evidence type="ECO:0000256" key="2">
    <source>
        <dbReference type="ARBA" id="ARBA00023140"/>
    </source>
</evidence>
<dbReference type="PANTHER" id="PTHR43684:SF1">
    <property type="entry name" value="ENOYL-COA DELTA ISOMERASE 2"/>
    <property type="match status" value="1"/>
</dbReference>
<evidence type="ECO:0000313" key="5">
    <source>
        <dbReference type="WBParaSite" id="GPUH_0001992901-mRNA-1"/>
    </source>
</evidence>
<accession>A0A183EG13</accession>
<feature type="domain" description="ACB" evidence="4">
    <location>
        <begin position="8"/>
        <end position="92"/>
    </location>
</feature>
<dbReference type="InterPro" id="IPR051053">
    <property type="entry name" value="ECH/Chromodomain_protein"/>
</dbReference>
<dbReference type="GO" id="GO:0000062">
    <property type="term" value="F:fatty-acyl-CoA binding"/>
    <property type="evidence" value="ECO:0007669"/>
    <property type="project" value="InterPro"/>
</dbReference>
<proteinExistence type="predicted"/>
<dbReference type="Gene3D" id="3.90.226.10">
    <property type="entry name" value="2-enoyl-CoA Hydratase, Chain A, domain 1"/>
    <property type="match status" value="1"/>
</dbReference>
<dbReference type="GO" id="GO:0004165">
    <property type="term" value="F:delta(3)-delta(2)-enoyl-CoA isomerase activity"/>
    <property type="evidence" value="ECO:0007669"/>
    <property type="project" value="UniProtKB-ARBA"/>
</dbReference>
<comment type="subcellular location">
    <subcellularLocation>
        <location evidence="1">Peroxisome</location>
    </subcellularLocation>
</comment>
<dbReference type="Gene3D" id="1.20.80.10">
    <property type="match status" value="1"/>
</dbReference>
<dbReference type="SUPFAM" id="SSF47027">
    <property type="entry name" value="Acyl-CoA binding protein"/>
    <property type="match status" value="1"/>
</dbReference>
<evidence type="ECO:0000259" key="4">
    <source>
        <dbReference type="PROSITE" id="PS51228"/>
    </source>
</evidence>
<dbReference type="InterPro" id="IPR001753">
    <property type="entry name" value="Enoyl-CoA_hydra/iso"/>
</dbReference>
<keyword evidence="2" id="KW-0576">Peroxisome</keyword>
<dbReference type="CDD" id="cd06558">
    <property type="entry name" value="crotonase-like"/>
    <property type="match status" value="1"/>
</dbReference>
<dbReference type="Pfam" id="PF00887">
    <property type="entry name" value="ACBP"/>
    <property type="match status" value="1"/>
</dbReference>
<dbReference type="PROSITE" id="PS51228">
    <property type="entry name" value="ACB_2"/>
    <property type="match status" value="1"/>
</dbReference>
<dbReference type="InterPro" id="IPR035984">
    <property type="entry name" value="Acyl-CoA-binding_sf"/>
</dbReference>
<dbReference type="InterPro" id="IPR029045">
    <property type="entry name" value="ClpP/crotonase-like_dom_sf"/>
</dbReference>
<dbReference type="GO" id="GO:0005777">
    <property type="term" value="C:peroxisome"/>
    <property type="evidence" value="ECO:0007669"/>
    <property type="project" value="UniProtKB-SubCell"/>
</dbReference>
<name>A0A183EG13_9BILA</name>
<dbReference type="SUPFAM" id="SSF52096">
    <property type="entry name" value="ClpP/crotonase"/>
    <property type="match status" value="1"/>
</dbReference>
<dbReference type="WBParaSite" id="GPUH_0001992901-mRNA-1">
    <property type="protein sequence ID" value="GPUH_0001992901-mRNA-1"/>
    <property type="gene ID" value="GPUH_0001992901"/>
</dbReference>
<organism evidence="5">
    <name type="scientific">Gongylonema pulchrum</name>
    <dbReference type="NCBI Taxonomy" id="637853"/>
    <lineage>
        <taxon>Eukaryota</taxon>
        <taxon>Metazoa</taxon>
        <taxon>Ecdysozoa</taxon>
        <taxon>Nematoda</taxon>
        <taxon>Chromadorea</taxon>
        <taxon>Rhabditida</taxon>
        <taxon>Spirurina</taxon>
        <taxon>Spiruromorpha</taxon>
        <taxon>Spiruroidea</taxon>
        <taxon>Gongylonematidae</taxon>
        <taxon>Gongylonema</taxon>
    </lineage>
</organism>
<reference evidence="5" key="1">
    <citation type="submission" date="2016-06" db="UniProtKB">
        <authorList>
            <consortium name="WormBaseParasite"/>
        </authorList>
    </citation>
    <scope>IDENTIFICATION</scope>
</reference>
<protein>
    <submittedName>
        <fullName evidence="5">ACB domain-containing protein</fullName>
    </submittedName>
</protein>
<evidence type="ECO:0000256" key="3">
    <source>
        <dbReference type="ARBA" id="ARBA00023235"/>
    </source>
</evidence>
<dbReference type="Pfam" id="PF00378">
    <property type="entry name" value="ECH_1"/>
    <property type="match status" value="1"/>
</dbReference>
<dbReference type="PRINTS" id="PR00689">
    <property type="entry name" value="ACOABINDINGP"/>
</dbReference>
<dbReference type="PANTHER" id="PTHR43684">
    <property type="match status" value="1"/>
</dbReference>
<keyword evidence="3" id="KW-0413">Isomerase</keyword>
<dbReference type="AlphaFoldDB" id="A0A183EG13"/>